<evidence type="ECO:0000313" key="2">
    <source>
        <dbReference type="EMBL" id="GAI23741.1"/>
    </source>
</evidence>
<accession>X1N0D7</accession>
<name>X1N0D7_9ZZZZ</name>
<comment type="caution">
    <text evidence="2">The sequence shown here is derived from an EMBL/GenBank/DDBJ whole genome shotgun (WGS) entry which is preliminary data.</text>
</comment>
<dbReference type="AlphaFoldDB" id="X1N0D7"/>
<feature type="region of interest" description="Disordered" evidence="1">
    <location>
        <begin position="1"/>
        <end position="45"/>
    </location>
</feature>
<dbReference type="EMBL" id="BARV01020115">
    <property type="protein sequence ID" value="GAI23741.1"/>
    <property type="molecule type" value="Genomic_DNA"/>
</dbReference>
<protein>
    <submittedName>
        <fullName evidence="2">Uncharacterized protein</fullName>
    </submittedName>
</protein>
<sequence length="105" mass="11305">MLEKGGEVNSENNSGRGWATCRVRDRLRDPQAQGTGEVGWDTQGAAGEAEAAEEAEMVQGKDRLNHEENQVPPVRLRVGFQGSQTEGVPEVQAEAGLRAAARKGY</sequence>
<gene>
    <name evidence="2" type="ORF">S06H3_33665</name>
</gene>
<proteinExistence type="predicted"/>
<evidence type="ECO:0000256" key="1">
    <source>
        <dbReference type="SAM" id="MobiDB-lite"/>
    </source>
</evidence>
<reference evidence="2" key="1">
    <citation type="journal article" date="2014" name="Front. Microbiol.">
        <title>High frequency of phylogenetically diverse reductive dehalogenase-homologous genes in deep subseafloor sedimentary metagenomes.</title>
        <authorList>
            <person name="Kawai M."/>
            <person name="Futagami T."/>
            <person name="Toyoda A."/>
            <person name="Takaki Y."/>
            <person name="Nishi S."/>
            <person name="Hori S."/>
            <person name="Arai W."/>
            <person name="Tsubouchi T."/>
            <person name="Morono Y."/>
            <person name="Uchiyama I."/>
            <person name="Ito T."/>
            <person name="Fujiyama A."/>
            <person name="Inagaki F."/>
            <person name="Takami H."/>
        </authorList>
    </citation>
    <scope>NUCLEOTIDE SEQUENCE</scope>
    <source>
        <strain evidence="2">Expedition CK06-06</strain>
    </source>
</reference>
<organism evidence="2">
    <name type="scientific">marine sediment metagenome</name>
    <dbReference type="NCBI Taxonomy" id="412755"/>
    <lineage>
        <taxon>unclassified sequences</taxon>
        <taxon>metagenomes</taxon>
        <taxon>ecological metagenomes</taxon>
    </lineage>
</organism>